<dbReference type="EMBL" id="MHLP01000021">
    <property type="protein sequence ID" value="OGZ12538.1"/>
    <property type="molecule type" value="Genomic_DNA"/>
</dbReference>
<comment type="similarity">
    <text evidence="1">Belongs to the NAD(P)-dependent epimerase/dehydratase family.</text>
</comment>
<accession>A0A1G2DI95</accession>
<feature type="domain" description="NAD-dependent epimerase/dehydratase" evidence="2">
    <location>
        <begin position="7"/>
        <end position="241"/>
    </location>
</feature>
<dbReference type="InterPro" id="IPR036291">
    <property type="entry name" value="NAD(P)-bd_dom_sf"/>
</dbReference>
<dbReference type="Gene3D" id="3.40.50.720">
    <property type="entry name" value="NAD(P)-binding Rossmann-like Domain"/>
    <property type="match status" value="1"/>
</dbReference>
<dbReference type="SUPFAM" id="SSF51735">
    <property type="entry name" value="NAD(P)-binding Rossmann-fold domains"/>
    <property type="match status" value="1"/>
</dbReference>
<proteinExistence type="inferred from homology"/>
<evidence type="ECO:0000313" key="4">
    <source>
        <dbReference type="Proteomes" id="UP000178534"/>
    </source>
</evidence>
<gene>
    <name evidence="3" type="ORF">A2942_00295</name>
</gene>
<comment type="caution">
    <text evidence="3">The sequence shown here is derived from an EMBL/GenBank/DDBJ whole genome shotgun (WGS) entry which is preliminary data.</text>
</comment>
<dbReference type="Proteomes" id="UP000178534">
    <property type="component" value="Unassembled WGS sequence"/>
</dbReference>
<dbReference type="AlphaFoldDB" id="A0A1G2DI95"/>
<reference evidence="3 4" key="1">
    <citation type="journal article" date="2016" name="Nat. Commun.">
        <title>Thousands of microbial genomes shed light on interconnected biogeochemical processes in an aquifer system.</title>
        <authorList>
            <person name="Anantharaman K."/>
            <person name="Brown C.T."/>
            <person name="Hug L.A."/>
            <person name="Sharon I."/>
            <person name="Castelle C.J."/>
            <person name="Probst A.J."/>
            <person name="Thomas B.C."/>
            <person name="Singh A."/>
            <person name="Wilkins M.J."/>
            <person name="Karaoz U."/>
            <person name="Brodie E.L."/>
            <person name="Williams K.H."/>
            <person name="Hubbard S.S."/>
            <person name="Banfield J.F."/>
        </authorList>
    </citation>
    <scope>NUCLEOTIDE SEQUENCE [LARGE SCALE GENOMIC DNA]</scope>
</reference>
<dbReference type="STRING" id="1798665.A2942_00295"/>
<organism evidence="3 4">
    <name type="scientific">Candidatus Lloydbacteria bacterium RIFCSPLOWO2_01_FULL_50_20</name>
    <dbReference type="NCBI Taxonomy" id="1798665"/>
    <lineage>
        <taxon>Bacteria</taxon>
        <taxon>Candidatus Lloydiibacteriota</taxon>
    </lineage>
</organism>
<dbReference type="PANTHER" id="PTHR43000">
    <property type="entry name" value="DTDP-D-GLUCOSE 4,6-DEHYDRATASE-RELATED"/>
    <property type="match status" value="1"/>
</dbReference>
<dbReference type="Pfam" id="PF01370">
    <property type="entry name" value="Epimerase"/>
    <property type="match status" value="1"/>
</dbReference>
<dbReference type="PRINTS" id="PR01713">
    <property type="entry name" value="NUCEPIMERASE"/>
</dbReference>
<protein>
    <recommendedName>
        <fullName evidence="2">NAD-dependent epimerase/dehydratase domain-containing protein</fullName>
    </recommendedName>
</protein>
<evidence type="ECO:0000313" key="3">
    <source>
        <dbReference type="EMBL" id="OGZ12538.1"/>
    </source>
</evidence>
<name>A0A1G2DI95_9BACT</name>
<evidence type="ECO:0000256" key="1">
    <source>
        <dbReference type="ARBA" id="ARBA00007637"/>
    </source>
</evidence>
<dbReference type="InterPro" id="IPR001509">
    <property type="entry name" value="Epimerase_deHydtase"/>
</dbReference>
<evidence type="ECO:0000259" key="2">
    <source>
        <dbReference type="Pfam" id="PF01370"/>
    </source>
</evidence>
<sequence>MRKSDRILVTGSAGFMGSHLVNHLEKLGYDVYGIDDLSGGYLRNVTNKEKFTELDLRDRAKVAQYIERIKPTVIFHLAADATEGRSHFTPFSAVDRNLVAYMNLLVPAIKHGMRKMILTSSMSVYGAQQVPFTEDMLTLPEDTYGVAKASMETITRINSKVFGFDYVIIRPHNVFGLRQNIADPYRNVIGIFINRLLAGKNFFIYGDGEQTRAFSYIDDVIPPMVRAAVEERCVGHAINIGGEEVVTLKKLAEMLLEVYFGGKAPKEFQPKHLDARPQEVKYAYSDHAKAREFIGFKPETSIREGLPRMIAWAKEIGHQPFVYLEDMDLTADTIPKTWGEKLL</sequence>